<sequence length="213" mass="24115">MHPRTDCSPISSGLLDFYFAILREARARDPCLKHLLIFKGTRYVLVGDIARSGTHPPNVATVYQITYRLFALSLGYEKLIRSKYNLENEKVWRNCADDYTTPVSIWRPRPPQGYVSAGCVAVSSFTEPEPDLIYSMAESIAEETTCEEHQVWYAPDSYQWTCCIYQVQSPALHFVALRQPRDEAAWKPMKVIDDTSRPSVSLLSEASSSTSGH</sequence>
<organism evidence="1 2">
    <name type="scientific">Tanacetum coccineum</name>
    <dbReference type="NCBI Taxonomy" id="301880"/>
    <lineage>
        <taxon>Eukaryota</taxon>
        <taxon>Viridiplantae</taxon>
        <taxon>Streptophyta</taxon>
        <taxon>Embryophyta</taxon>
        <taxon>Tracheophyta</taxon>
        <taxon>Spermatophyta</taxon>
        <taxon>Magnoliopsida</taxon>
        <taxon>eudicotyledons</taxon>
        <taxon>Gunneridae</taxon>
        <taxon>Pentapetalae</taxon>
        <taxon>asterids</taxon>
        <taxon>campanulids</taxon>
        <taxon>Asterales</taxon>
        <taxon>Asteraceae</taxon>
        <taxon>Asteroideae</taxon>
        <taxon>Anthemideae</taxon>
        <taxon>Anthemidinae</taxon>
        <taxon>Tanacetum</taxon>
    </lineage>
</organism>
<evidence type="ECO:0000313" key="2">
    <source>
        <dbReference type="Proteomes" id="UP001151760"/>
    </source>
</evidence>
<evidence type="ECO:0000313" key="1">
    <source>
        <dbReference type="EMBL" id="GJS56524.1"/>
    </source>
</evidence>
<name>A0ABQ4WUF5_9ASTR</name>
<dbReference type="EMBL" id="BQNB010008941">
    <property type="protein sequence ID" value="GJS56524.1"/>
    <property type="molecule type" value="Genomic_DNA"/>
</dbReference>
<protein>
    <submittedName>
        <fullName evidence="1">Uncharacterized protein</fullName>
    </submittedName>
</protein>
<gene>
    <name evidence="1" type="ORF">Tco_0629886</name>
</gene>
<reference evidence="1" key="2">
    <citation type="submission" date="2022-01" db="EMBL/GenBank/DDBJ databases">
        <authorList>
            <person name="Yamashiro T."/>
            <person name="Shiraishi A."/>
            <person name="Satake H."/>
            <person name="Nakayama K."/>
        </authorList>
    </citation>
    <scope>NUCLEOTIDE SEQUENCE</scope>
</reference>
<keyword evidence="2" id="KW-1185">Reference proteome</keyword>
<proteinExistence type="predicted"/>
<comment type="caution">
    <text evidence="1">The sequence shown here is derived from an EMBL/GenBank/DDBJ whole genome shotgun (WGS) entry which is preliminary data.</text>
</comment>
<dbReference type="Proteomes" id="UP001151760">
    <property type="component" value="Unassembled WGS sequence"/>
</dbReference>
<reference evidence="1" key="1">
    <citation type="journal article" date="2022" name="Int. J. Mol. Sci.">
        <title>Draft Genome of Tanacetum Coccineum: Genomic Comparison of Closely Related Tanacetum-Family Plants.</title>
        <authorList>
            <person name="Yamashiro T."/>
            <person name="Shiraishi A."/>
            <person name="Nakayama K."/>
            <person name="Satake H."/>
        </authorList>
    </citation>
    <scope>NUCLEOTIDE SEQUENCE</scope>
</reference>
<accession>A0ABQ4WUF5</accession>